<reference evidence="1 2" key="1">
    <citation type="submission" date="2020-08" db="EMBL/GenBank/DDBJ databases">
        <title>Genomic Encyclopedia of Type Strains, Phase IV (KMG-IV): sequencing the most valuable type-strain genomes for metagenomic binning, comparative biology and taxonomic classification.</title>
        <authorList>
            <person name="Goeker M."/>
        </authorList>
    </citation>
    <scope>NUCLEOTIDE SEQUENCE [LARGE SCALE GENOMIC DNA]</scope>
    <source>
        <strain evidence="1 2">DSM 17454</strain>
    </source>
</reference>
<sequence>MVEHAGRIRAAIDVIAKHDDQLAAGQRGSVADDLVFERRQLLVAAMDVADGIDNRVGQVEFDPIAPCGLFRRTEIQKADQSLASPKNVGGVPTPGTDVLQTAQCAAAVSVS</sequence>
<dbReference type="Proteomes" id="UP000532373">
    <property type="component" value="Unassembled WGS sequence"/>
</dbReference>
<proteinExistence type="predicted"/>
<dbReference type="RefSeq" id="WP_312880733.1">
    <property type="nucleotide sequence ID" value="NZ_JACHGI010000002.1"/>
</dbReference>
<accession>A0A8E2BDC3</accession>
<gene>
    <name evidence="1" type="ORF">HNQ96_001528</name>
</gene>
<dbReference type="EMBL" id="JACHGI010000002">
    <property type="protein sequence ID" value="MBB6465670.1"/>
    <property type="molecule type" value="Genomic_DNA"/>
</dbReference>
<evidence type="ECO:0000313" key="2">
    <source>
        <dbReference type="Proteomes" id="UP000532373"/>
    </source>
</evidence>
<comment type="caution">
    <text evidence="1">The sequence shown here is derived from an EMBL/GenBank/DDBJ whole genome shotgun (WGS) entry which is preliminary data.</text>
</comment>
<evidence type="ECO:0000313" key="1">
    <source>
        <dbReference type="EMBL" id="MBB6465670.1"/>
    </source>
</evidence>
<organism evidence="1 2">
    <name type="scientific">Aminobacter carboxidus</name>
    <dbReference type="NCBI Taxonomy" id="376165"/>
    <lineage>
        <taxon>Bacteria</taxon>
        <taxon>Pseudomonadati</taxon>
        <taxon>Pseudomonadota</taxon>
        <taxon>Alphaproteobacteria</taxon>
        <taxon>Hyphomicrobiales</taxon>
        <taxon>Phyllobacteriaceae</taxon>
        <taxon>Aminobacter</taxon>
    </lineage>
</organism>
<protein>
    <submittedName>
        <fullName evidence="1">Uncharacterized protein</fullName>
    </submittedName>
</protein>
<name>A0A8E2BDC3_9HYPH</name>
<dbReference type="AlphaFoldDB" id="A0A8E2BDC3"/>